<dbReference type="SUPFAM" id="SSF103657">
    <property type="entry name" value="BAR/IMD domain-like"/>
    <property type="match status" value="1"/>
</dbReference>
<dbReference type="SUPFAM" id="SSF50044">
    <property type="entry name" value="SH3-domain"/>
    <property type="match status" value="1"/>
</dbReference>
<feature type="domain" description="PH" evidence="7">
    <location>
        <begin position="265"/>
        <end position="374"/>
    </location>
</feature>
<dbReference type="FunFam" id="1.10.555.10:FF:000008">
    <property type="entry name" value="Rho GTPase-activating protein 42"/>
    <property type="match status" value="1"/>
</dbReference>
<name>A0AAX7U1H8_ASTCA</name>
<dbReference type="Gene3D" id="1.20.1270.60">
    <property type="entry name" value="Arfaptin homology (AH) domain/BAR domain"/>
    <property type="match status" value="1"/>
</dbReference>
<accession>A0AAX7U1H8</accession>
<dbReference type="Ensembl" id="ENSACLT00000046321.1">
    <property type="protein sequence ID" value="ENSACLP00000063508.1"/>
    <property type="gene ID" value="ENSACLG00000021121.2"/>
</dbReference>
<dbReference type="GO" id="GO:0007165">
    <property type="term" value="P:signal transduction"/>
    <property type="evidence" value="ECO:0007669"/>
    <property type="project" value="InterPro"/>
</dbReference>
<dbReference type="Gene3D" id="2.30.29.30">
    <property type="entry name" value="Pleckstrin-homology domain (PH domain)/Phosphotyrosine-binding domain (PTB)"/>
    <property type="match status" value="1"/>
</dbReference>
<dbReference type="AlphaFoldDB" id="A0AAX7U1H8"/>
<evidence type="ECO:0000313" key="10">
    <source>
        <dbReference type="Proteomes" id="UP000265100"/>
    </source>
</evidence>
<dbReference type="InterPro" id="IPR008936">
    <property type="entry name" value="Rho_GTPase_activation_prot"/>
</dbReference>
<evidence type="ECO:0000256" key="4">
    <source>
        <dbReference type="SAM" id="Coils"/>
    </source>
</evidence>
<reference evidence="9" key="4">
    <citation type="submission" date="2025-09" db="UniProtKB">
        <authorList>
            <consortium name="Ensembl"/>
        </authorList>
    </citation>
    <scope>IDENTIFICATION</scope>
</reference>
<feature type="compositionally biased region" description="Low complexity" evidence="5">
    <location>
        <begin position="690"/>
        <end position="720"/>
    </location>
</feature>
<evidence type="ECO:0000313" key="9">
    <source>
        <dbReference type="Ensembl" id="ENSACLP00000063508.1"/>
    </source>
</evidence>
<dbReference type="InterPro" id="IPR047225">
    <property type="entry name" value="PH_GRAF"/>
</dbReference>
<sequence>MGLPTLEFSDSFLDSPDFRERLQCHEIELERTNRFIKDLIKDGNMLISALKSLSLAVQRFSQSLQEFQFECIGDAETDDEVNIAQSLKEFSQLLSTMEEERKRLIQNADDVLISPLEKFRKEQIGAVKEEKKQFDKETERYYSVLEKHLSLSSKKKESQLQEADSQMSKDRQIFYDASLQYVFKIQEVQERKKFEFVEPLLAFLQGLFTFYHEGYELASEFEPYKQQLQFNLQNARNNFESTRAEVERLMKRIRSAEEDFKAPSCFTMEGYLYIQEKRPLGSVWTRYYCTYERSSKMFTMSNTEIRPASRQNGVVHNTPEMFRLRSCVRRKTDSIDKRFCFDIEVVERQGVITLQALSEANRRLWMEAMDGKEPIYTLPSLLSKKEETFLNEAGFKFVKKCIELVEARGITTLGLYRTGGVNSKVQRLMTTSTAASDMQLEADAWDTKTITSGLKDYFRCLAEPLLTYRLHKDFIRAARYDELNHRVRAIHALVHKLPEKNRTMLDLLTNHLLKVSSHSNENMMTVSNLGMIFGPTLMRSQEETVAAMMNIKFQNIVVEIIIENHDKIFSEAPDLSVPLPQAPSSRSTPRRSKAICLSSGKRRARLYPPALCLADNDSDTFSSSSSTTPMGSQESLSSHSSEKNGLSQTSPPSSPAAEPSSPSSKQSSPAAASSCSLPQNGKGQKPPTDSASSPHLLPSASWTSTQLTPTQQTSSVSSSTSSLLSAVEKSIKRNSVDSLASGKESRSPSRASTSTSSAQNSSVERASSLREAGPVQRVASVSSLKSTHSVDGRNAPSVTVTDTKVSDSTSPRQLRTAYRTASSSSSSSSSLDAKALYSCEAEHSHELSFPQGALFSNVCPSVEPGWLQATYNGRTGLVPENYITYM</sequence>
<reference evidence="9 10" key="1">
    <citation type="submission" date="2018-05" db="EMBL/GenBank/DDBJ databases">
        <authorList>
            <person name="Datahose"/>
        </authorList>
    </citation>
    <scope>NUCLEOTIDE SEQUENCE</scope>
</reference>
<dbReference type="SUPFAM" id="SSF50729">
    <property type="entry name" value="PH domain-like"/>
    <property type="match status" value="1"/>
</dbReference>
<dbReference type="GO" id="GO:0005096">
    <property type="term" value="F:GTPase activator activity"/>
    <property type="evidence" value="ECO:0007669"/>
    <property type="project" value="UniProtKB-KW"/>
</dbReference>
<dbReference type="InterPro" id="IPR047234">
    <property type="entry name" value="GRAF_fam"/>
</dbReference>
<dbReference type="SUPFAM" id="SSF48350">
    <property type="entry name" value="GTPase activation domain, GAP"/>
    <property type="match status" value="1"/>
</dbReference>
<dbReference type="InterPro" id="IPR001452">
    <property type="entry name" value="SH3_domain"/>
</dbReference>
<evidence type="ECO:0000259" key="8">
    <source>
        <dbReference type="PROSITE" id="PS50238"/>
    </source>
</evidence>
<feature type="compositionally biased region" description="Polar residues" evidence="5">
    <location>
        <begin position="779"/>
        <end position="789"/>
    </location>
</feature>
<dbReference type="InterPro" id="IPR011993">
    <property type="entry name" value="PH-like_dom_sf"/>
</dbReference>
<proteinExistence type="predicted"/>
<feature type="coiled-coil region" evidence="4">
    <location>
        <begin position="225"/>
        <end position="259"/>
    </location>
</feature>
<feature type="compositionally biased region" description="Low complexity" evidence="5">
    <location>
        <begin position="748"/>
        <end position="762"/>
    </location>
</feature>
<dbReference type="CDD" id="cd01249">
    <property type="entry name" value="BAR-PH_GRAF_family"/>
    <property type="match status" value="1"/>
</dbReference>
<dbReference type="Gene3D" id="1.10.555.10">
    <property type="entry name" value="Rho GTPase activation protein"/>
    <property type="match status" value="1"/>
</dbReference>
<evidence type="ECO:0000256" key="3">
    <source>
        <dbReference type="PROSITE-ProRule" id="PRU00192"/>
    </source>
</evidence>
<dbReference type="GO" id="GO:0005737">
    <property type="term" value="C:cytoplasm"/>
    <property type="evidence" value="ECO:0007669"/>
    <property type="project" value="InterPro"/>
</dbReference>
<feature type="region of interest" description="Disordered" evidence="5">
    <location>
        <begin position="574"/>
        <end position="597"/>
    </location>
</feature>
<protein>
    <recommendedName>
        <fullName evidence="11">Rho GTPase activating protein 42b</fullName>
    </recommendedName>
</protein>
<dbReference type="Pfam" id="PF00620">
    <property type="entry name" value="RhoGAP"/>
    <property type="match status" value="1"/>
</dbReference>
<dbReference type="InterPro" id="IPR036028">
    <property type="entry name" value="SH3-like_dom_sf"/>
</dbReference>
<dbReference type="SMART" id="SM00326">
    <property type="entry name" value="SH3"/>
    <property type="match status" value="1"/>
</dbReference>
<feature type="domain" description="SH3" evidence="6">
    <location>
        <begin position="828"/>
        <end position="886"/>
    </location>
</feature>
<keyword evidence="10" id="KW-1185">Reference proteome</keyword>
<dbReference type="SMART" id="SM00324">
    <property type="entry name" value="RhoGAP"/>
    <property type="match status" value="1"/>
</dbReference>
<feature type="compositionally biased region" description="Low complexity" evidence="5">
    <location>
        <begin position="797"/>
        <end position="810"/>
    </location>
</feature>
<dbReference type="Gene3D" id="2.30.30.40">
    <property type="entry name" value="SH3 Domains"/>
    <property type="match status" value="1"/>
</dbReference>
<evidence type="ECO:0000259" key="7">
    <source>
        <dbReference type="PROSITE" id="PS50003"/>
    </source>
</evidence>
<reference evidence="9" key="3">
    <citation type="submission" date="2025-08" db="UniProtKB">
        <authorList>
            <consortium name="Ensembl"/>
        </authorList>
    </citation>
    <scope>IDENTIFICATION</scope>
</reference>
<dbReference type="PROSITE" id="PS50238">
    <property type="entry name" value="RHOGAP"/>
    <property type="match status" value="1"/>
</dbReference>
<dbReference type="PANTHER" id="PTHR12552">
    <property type="entry name" value="OLIGOPHRENIN 1"/>
    <property type="match status" value="1"/>
</dbReference>
<dbReference type="Pfam" id="PF00169">
    <property type="entry name" value="PH"/>
    <property type="match status" value="1"/>
</dbReference>
<keyword evidence="1 3" id="KW-0728">SH3 domain</keyword>
<dbReference type="Proteomes" id="UP000265100">
    <property type="component" value="Chromosome 10"/>
</dbReference>
<evidence type="ECO:0000259" key="6">
    <source>
        <dbReference type="PROSITE" id="PS50002"/>
    </source>
</evidence>
<dbReference type="InterPro" id="IPR004148">
    <property type="entry name" value="BAR_dom"/>
</dbReference>
<keyword evidence="2" id="KW-0343">GTPase activation</keyword>
<feature type="region of interest" description="Disordered" evidence="5">
    <location>
        <begin position="617"/>
        <end position="720"/>
    </location>
</feature>
<evidence type="ECO:0000256" key="2">
    <source>
        <dbReference type="ARBA" id="ARBA00022468"/>
    </source>
</evidence>
<evidence type="ECO:0000256" key="1">
    <source>
        <dbReference type="ARBA" id="ARBA00022443"/>
    </source>
</evidence>
<organism evidence="9 10">
    <name type="scientific">Astatotilapia calliptera</name>
    <name type="common">Eastern happy</name>
    <name type="synonym">Chromis callipterus</name>
    <dbReference type="NCBI Taxonomy" id="8154"/>
    <lineage>
        <taxon>Eukaryota</taxon>
        <taxon>Metazoa</taxon>
        <taxon>Chordata</taxon>
        <taxon>Craniata</taxon>
        <taxon>Vertebrata</taxon>
        <taxon>Euteleostomi</taxon>
        <taxon>Actinopterygii</taxon>
        <taxon>Neopterygii</taxon>
        <taxon>Teleostei</taxon>
        <taxon>Neoteleostei</taxon>
        <taxon>Acanthomorphata</taxon>
        <taxon>Ovalentaria</taxon>
        <taxon>Cichlomorphae</taxon>
        <taxon>Cichliformes</taxon>
        <taxon>Cichlidae</taxon>
        <taxon>African cichlids</taxon>
        <taxon>Pseudocrenilabrinae</taxon>
        <taxon>Haplochromini</taxon>
        <taxon>Astatotilapia</taxon>
    </lineage>
</organism>
<dbReference type="PROSITE" id="PS50003">
    <property type="entry name" value="PH_DOMAIN"/>
    <property type="match status" value="1"/>
</dbReference>
<dbReference type="InterPro" id="IPR001849">
    <property type="entry name" value="PH_domain"/>
</dbReference>
<dbReference type="PROSITE" id="PS50002">
    <property type="entry name" value="SH3"/>
    <property type="match status" value="1"/>
</dbReference>
<keyword evidence="4" id="KW-0175">Coiled coil</keyword>
<evidence type="ECO:0008006" key="11">
    <source>
        <dbReference type="Google" id="ProtNLM"/>
    </source>
</evidence>
<feature type="domain" description="Rho-GAP" evidence="8">
    <location>
        <begin position="376"/>
        <end position="569"/>
    </location>
</feature>
<feature type="compositionally biased region" description="Low complexity" evidence="5">
    <location>
        <begin position="619"/>
        <end position="679"/>
    </location>
</feature>
<dbReference type="Pfam" id="PF16746">
    <property type="entry name" value="BAR_3"/>
    <property type="match status" value="1"/>
</dbReference>
<feature type="region of interest" description="Disordered" evidence="5">
    <location>
        <begin position="735"/>
        <end position="829"/>
    </location>
</feature>
<dbReference type="PANTHER" id="PTHR12552:SF3">
    <property type="entry name" value="RHO GTPASE-ACTIVATING PROTEIN 42"/>
    <property type="match status" value="1"/>
</dbReference>
<dbReference type="Pfam" id="PF14604">
    <property type="entry name" value="SH3_9"/>
    <property type="match status" value="1"/>
</dbReference>
<dbReference type="InterPro" id="IPR000198">
    <property type="entry name" value="RhoGAP_dom"/>
</dbReference>
<reference evidence="10" key="2">
    <citation type="submission" date="2023-03" db="EMBL/GenBank/DDBJ databases">
        <authorList>
            <consortium name="Wellcome Sanger Institute Data Sharing"/>
        </authorList>
    </citation>
    <scope>NUCLEOTIDE SEQUENCE [LARGE SCALE GENOMIC DNA]</scope>
</reference>
<dbReference type="InterPro" id="IPR027267">
    <property type="entry name" value="AH/BAR_dom_sf"/>
</dbReference>
<dbReference type="FunFam" id="1.20.1270.60:FF:000001">
    <property type="entry name" value="Rho GTPase-activating protein 26"/>
    <property type="match status" value="1"/>
</dbReference>
<evidence type="ECO:0000256" key="5">
    <source>
        <dbReference type="SAM" id="MobiDB-lite"/>
    </source>
</evidence>
<dbReference type="GeneTree" id="ENSGT00940000155492"/>
<dbReference type="SMART" id="SM00233">
    <property type="entry name" value="PH"/>
    <property type="match status" value="1"/>
</dbReference>